<dbReference type="EMBL" id="JAVIJP010000052">
    <property type="protein sequence ID" value="KAL3625196.1"/>
    <property type="molecule type" value="Genomic_DNA"/>
</dbReference>
<evidence type="ECO:0000313" key="1">
    <source>
        <dbReference type="EMBL" id="KAL3625196.1"/>
    </source>
</evidence>
<evidence type="ECO:0000313" key="2">
    <source>
        <dbReference type="Proteomes" id="UP001632038"/>
    </source>
</evidence>
<keyword evidence="2" id="KW-1185">Reference proteome</keyword>
<comment type="caution">
    <text evidence="1">The sequence shown here is derived from an EMBL/GenBank/DDBJ whole genome shotgun (WGS) entry which is preliminary data.</text>
</comment>
<name>A0ABD3C7U0_9LAMI</name>
<reference evidence="2" key="1">
    <citation type="journal article" date="2024" name="IScience">
        <title>Strigolactones Initiate the Formation of Haustorium-like Structures in Castilleja.</title>
        <authorList>
            <person name="Buerger M."/>
            <person name="Peterson D."/>
            <person name="Chory J."/>
        </authorList>
    </citation>
    <scope>NUCLEOTIDE SEQUENCE [LARGE SCALE GENOMIC DNA]</scope>
</reference>
<gene>
    <name evidence="1" type="ORF">CASFOL_030650</name>
</gene>
<protein>
    <submittedName>
        <fullName evidence="1">Uncharacterized protein</fullName>
    </submittedName>
</protein>
<accession>A0ABD3C7U0</accession>
<dbReference type="Proteomes" id="UP001632038">
    <property type="component" value="Unassembled WGS sequence"/>
</dbReference>
<sequence length="132" mass="14580">MLNDPYNPPTPSDAVLTSLAASISTIAPNSRTHSCMMQYDLENRFTLLELMVAANHSILGPPPPQPAIIAHSQVMVYGTTMGLHEIRGTSCLNRELTQRDATAPTPYFGYKKKSILRSTTHRQTSYGYVMLP</sequence>
<proteinExistence type="predicted"/>
<dbReference type="AlphaFoldDB" id="A0ABD3C7U0"/>
<organism evidence="1 2">
    <name type="scientific">Castilleja foliolosa</name>
    <dbReference type="NCBI Taxonomy" id="1961234"/>
    <lineage>
        <taxon>Eukaryota</taxon>
        <taxon>Viridiplantae</taxon>
        <taxon>Streptophyta</taxon>
        <taxon>Embryophyta</taxon>
        <taxon>Tracheophyta</taxon>
        <taxon>Spermatophyta</taxon>
        <taxon>Magnoliopsida</taxon>
        <taxon>eudicotyledons</taxon>
        <taxon>Gunneridae</taxon>
        <taxon>Pentapetalae</taxon>
        <taxon>asterids</taxon>
        <taxon>lamiids</taxon>
        <taxon>Lamiales</taxon>
        <taxon>Orobanchaceae</taxon>
        <taxon>Pedicularideae</taxon>
        <taxon>Castillejinae</taxon>
        <taxon>Castilleja</taxon>
    </lineage>
</organism>